<comment type="caution">
    <text evidence="4">The sequence shown here is derived from an EMBL/GenBank/DDBJ whole genome shotgun (WGS) entry which is preliminary data.</text>
</comment>
<dbReference type="PATRIC" id="fig|1117108.3.peg.749"/>
<evidence type="ECO:0000256" key="2">
    <source>
        <dbReference type="SAM" id="Phobius"/>
    </source>
</evidence>
<dbReference type="EMBL" id="ATMT01000012">
    <property type="protein sequence ID" value="EPY08632.1"/>
    <property type="molecule type" value="Genomic_DNA"/>
</dbReference>
<keyword evidence="1" id="KW-0378">Hydrolase</keyword>
<feature type="transmembrane region" description="Helical" evidence="2">
    <location>
        <begin position="86"/>
        <end position="105"/>
    </location>
</feature>
<evidence type="ECO:0000313" key="5">
    <source>
        <dbReference type="Proteomes" id="UP000015344"/>
    </source>
</evidence>
<feature type="domain" description="BD-FAE-like" evidence="3">
    <location>
        <begin position="162"/>
        <end position="359"/>
    </location>
</feature>
<evidence type="ECO:0000256" key="1">
    <source>
        <dbReference type="ARBA" id="ARBA00022801"/>
    </source>
</evidence>
<dbReference type="Pfam" id="PF20434">
    <property type="entry name" value="BD-FAE"/>
    <property type="match status" value="1"/>
</dbReference>
<dbReference type="InterPro" id="IPR049492">
    <property type="entry name" value="BD-FAE-like_dom"/>
</dbReference>
<keyword evidence="2" id="KW-0812">Transmembrane</keyword>
<keyword evidence="2" id="KW-1133">Transmembrane helix</keyword>
<dbReference type="PANTHER" id="PTHR48081:SF13">
    <property type="entry name" value="ALPHA_BETA HYDROLASE"/>
    <property type="match status" value="1"/>
</dbReference>
<keyword evidence="2" id="KW-0472">Membrane</keyword>
<evidence type="ECO:0000313" key="4">
    <source>
        <dbReference type="EMBL" id="EPY08632.1"/>
    </source>
</evidence>
<protein>
    <submittedName>
        <fullName evidence="4">Lipase</fullName>
    </submittedName>
</protein>
<proteinExistence type="predicted"/>
<feature type="transmembrane region" description="Helical" evidence="2">
    <location>
        <begin position="21"/>
        <end position="41"/>
    </location>
</feature>
<dbReference type="AlphaFoldDB" id="S9SSE7"/>
<dbReference type="PANTHER" id="PTHR48081">
    <property type="entry name" value="AB HYDROLASE SUPERFAMILY PROTEIN C4A8.06C"/>
    <property type="match status" value="1"/>
</dbReference>
<feature type="transmembrane region" description="Helical" evidence="2">
    <location>
        <begin position="61"/>
        <end position="79"/>
    </location>
</feature>
<dbReference type="Proteomes" id="UP000015344">
    <property type="component" value="Unassembled WGS sequence"/>
</dbReference>
<gene>
    <name evidence="4" type="ORF">PAALTS15_03622</name>
</gene>
<name>S9SSE7_PAEAL</name>
<organism evidence="4 5">
    <name type="scientific">Paenibacillus alvei TS-15</name>
    <dbReference type="NCBI Taxonomy" id="1117108"/>
    <lineage>
        <taxon>Bacteria</taxon>
        <taxon>Bacillati</taxon>
        <taxon>Bacillota</taxon>
        <taxon>Bacilli</taxon>
        <taxon>Bacillales</taxon>
        <taxon>Paenibacillaceae</taxon>
        <taxon>Paenibacillus</taxon>
    </lineage>
</organism>
<dbReference type="InterPro" id="IPR050300">
    <property type="entry name" value="GDXG_lipolytic_enzyme"/>
</dbReference>
<dbReference type="SUPFAM" id="SSF53474">
    <property type="entry name" value="alpha/beta-Hydrolases"/>
    <property type="match status" value="1"/>
</dbReference>
<dbReference type="InterPro" id="IPR029058">
    <property type="entry name" value="AB_hydrolase_fold"/>
</dbReference>
<sequence length="403" mass="44905">MINKPNFRSTLRPKGKLQWTLTIVAFILCLISPFLLYYTVYPHSAYHVFSILAMVFSIDPRIMLITVAIIILFGVFAFWKKTFLAAIAYMITLCLFSSAMFYQFYGVYSMAKDENISLSIIQNFGRSSTYTDLPNHSMNDIVYATLKDGTKLLLNVWPAQNANAGKPDPAIVRIHGGGWIEGGRGESPHWNQWLNENGYTVFDVEYRMPPPERWKVEVGDVKAAIGWVAENASTYNIDPERISLMGQSAGGNLAMLAAYSMNSGSLPPSVGDTVVPIKSVINFYGPSDLTRLFDYSLSLDYVHNILSQYIGGSPSDFPERYQAVSPIQYVNSTTPPTITFLGLNDHIISAEQAEVLDQAMTSAGAYHEMYLLPGADHAFDTYLGNIATQYARAKLEAFLKEHS</sequence>
<accession>S9SSE7</accession>
<dbReference type="Gene3D" id="3.40.50.1820">
    <property type="entry name" value="alpha/beta hydrolase"/>
    <property type="match status" value="1"/>
</dbReference>
<dbReference type="eggNOG" id="COG0657">
    <property type="taxonomic scope" value="Bacteria"/>
</dbReference>
<evidence type="ECO:0000259" key="3">
    <source>
        <dbReference type="Pfam" id="PF20434"/>
    </source>
</evidence>
<reference evidence="4 5" key="1">
    <citation type="submission" date="2013-05" db="EMBL/GenBank/DDBJ databases">
        <authorList>
            <person name="Strain E.A."/>
            <person name="Brown E."/>
            <person name="Allard M.W."/>
            <person name="Luo Y.L."/>
        </authorList>
    </citation>
    <scope>NUCLEOTIDE SEQUENCE [LARGE SCALE GENOMIC DNA]</scope>
    <source>
        <strain evidence="4 5">TS-15</strain>
    </source>
</reference>
<dbReference type="GO" id="GO:0016787">
    <property type="term" value="F:hydrolase activity"/>
    <property type="evidence" value="ECO:0007669"/>
    <property type="project" value="UniProtKB-KW"/>
</dbReference>